<dbReference type="GO" id="GO:0004821">
    <property type="term" value="F:histidine-tRNA ligase activity"/>
    <property type="evidence" value="ECO:0007669"/>
    <property type="project" value="UniProtKB-UniRule"/>
</dbReference>
<feature type="domain" description="Aminoacyl-transfer RNA synthetases class-II family profile" evidence="11">
    <location>
        <begin position="46"/>
        <end position="344"/>
    </location>
</feature>
<comment type="caution">
    <text evidence="12">The sequence shown here is derived from an EMBL/GenBank/DDBJ whole genome shotgun (WGS) entry which is preliminary data.</text>
</comment>
<dbReference type="SUPFAM" id="SSF52954">
    <property type="entry name" value="Class II aaRS ABD-related"/>
    <property type="match status" value="1"/>
</dbReference>
<dbReference type="GO" id="GO:0005737">
    <property type="term" value="C:cytoplasm"/>
    <property type="evidence" value="ECO:0007669"/>
    <property type="project" value="UniProtKB-SubCell"/>
</dbReference>
<dbReference type="InterPro" id="IPR036621">
    <property type="entry name" value="Anticodon-bd_dom_sf"/>
</dbReference>
<dbReference type="InterPro" id="IPR015807">
    <property type="entry name" value="His-tRNA-ligase"/>
</dbReference>
<feature type="binding site" evidence="9">
    <location>
        <begin position="279"/>
        <end position="280"/>
    </location>
    <ligand>
        <name>L-histidine</name>
        <dbReference type="ChEBI" id="CHEBI:57595"/>
    </ligand>
</feature>
<dbReference type="InterPro" id="IPR033656">
    <property type="entry name" value="HisRS_anticodon"/>
</dbReference>
<keyword evidence="8" id="KW-0963">Cytoplasm</keyword>
<dbReference type="HAMAP" id="MF_00127">
    <property type="entry name" value="His_tRNA_synth"/>
    <property type="match status" value="1"/>
</dbReference>
<keyword evidence="6 8" id="KW-0030">Aminoacyl-tRNA synthetase</keyword>
<evidence type="ECO:0000256" key="10">
    <source>
        <dbReference type="SAM" id="MobiDB-lite"/>
    </source>
</evidence>
<accession>A0A2G9ZAN5</accession>
<evidence type="ECO:0000256" key="9">
    <source>
        <dbReference type="PIRSR" id="PIRSR001549-1"/>
    </source>
</evidence>
<organism evidence="12 13">
    <name type="scientific">Candidatus Jorgensenbacteria bacterium CG23_combo_of_CG06-09_8_20_14_all_54_14</name>
    <dbReference type="NCBI Taxonomy" id="1974595"/>
    <lineage>
        <taxon>Bacteria</taxon>
        <taxon>Candidatus Joergenseniibacteriota</taxon>
    </lineage>
</organism>
<evidence type="ECO:0000256" key="3">
    <source>
        <dbReference type="ARBA" id="ARBA00022741"/>
    </source>
</evidence>
<dbReference type="InterPro" id="IPR045864">
    <property type="entry name" value="aa-tRNA-synth_II/BPL/LPL"/>
</dbReference>
<evidence type="ECO:0000256" key="1">
    <source>
        <dbReference type="ARBA" id="ARBA00008226"/>
    </source>
</evidence>
<dbReference type="Gene3D" id="3.30.930.10">
    <property type="entry name" value="Bira Bifunctional Protein, Domain 2"/>
    <property type="match status" value="1"/>
</dbReference>
<feature type="binding site" evidence="9">
    <location>
        <position position="144"/>
    </location>
    <ligand>
        <name>L-histidine</name>
        <dbReference type="ChEBI" id="CHEBI:57595"/>
    </ligand>
</feature>
<dbReference type="GO" id="GO:0005524">
    <property type="term" value="F:ATP binding"/>
    <property type="evidence" value="ECO:0007669"/>
    <property type="project" value="UniProtKB-UniRule"/>
</dbReference>
<dbReference type="SUPFAM" id="SSF55681">
    <property type="entry name" value="Class II aaRS and biotin synthetases"/>
    <property type="match status" value="1"/>
</dbReference>
<dbReference type="CDD" id="cd00773">
    <property type="entry name" value="HisRS-like_core"/>
    <property type="match status" value="1"/>
</dbReference>
<keyword evidence="2 8" id="KW-0436">Ligase</keyword>
<keyword evidence="3 8" id="KW-0547">Nucleotide-binding</keyword>
<evidence type="ECO:0000256" key="2">
    <source>
        <dbReference type="ARBA" id="ARBA00022598"/>
    </source>
</evidence>
<dbReference type="PANTHER" id="PTHR43707">
    <property type="entry name" value="HISTIDYL-TRNA SYNTHETASE"/>
    <property type="match status" value="1"/>
</dbReference>
<evidence type="ECO:0000313" key="13">
    <source>
        <dbReference type="Proteomes" id="UP000228812"/>
    </source>
</evidence>
<feature type="binding site" evidence="9">
    <location>
        <position position="130"/>
    </location>
    <ligand>
        <name>L-histidine</name>
        <dbReference type="ChEBI" id="CHEBI:57595"/>
    </ligand>
</feature>
<dbReference type="NCBIfam" id="TIGR00442">
    <property type="entry name" value="hisS"/>
    <property type="match status" value="1"/>
</dbReference>
<sequence>MPHPPAQKKGDGSKGEGKQPFQSVKGMADILPKDAQWWYMMIDAARTVSELHNFHFLETPVVEPAALFESGTGLSTDIVEKQMYVFKTKGGDRVALRPEGTPSVMRSYLEHHLGYYALPLKVFHYGPMFRYERPQAGRERQFHQWEFDILGDGDPIYDVEIILAAMDFLKALKIKNPLLKINTIGCRVCRPGYRERLKSYYQTRKEKLCEDCVRRLQTNPLRLLDCKEKRCEELKRNAPIVLDYLCQACNNHFRSVLELVEDNGIAYEPDPYLVRGLDYYNRTVFEVVTPSSPGSVAGGGRYDYLAEQLGGHMVPAVGIAMGLERVMEVLKKEGVVPPQVRNRPTVFFAAVGEQAKKASLRIMRELRANGIVVVEALGKRSLKAQLKAANRSKISLALLLGQQEVFEGSMMVRNMVTGAQETVVLSNLVEEVKKRLR</sequence>
<dbReference type="PROSITE" id="PS50862">
    <property type="entry name" value="AA_TRNA_LIGASE_II"/>
    <property type="match status" value="1"/>
</dbReference>
<protein>
    <recommendedName>
        <fullName evidence="8">Histidine--tRNA ligase</fullName>
        <ecNumber evidence="8">6.1.1.21</ecNumber>
    </recommendedName>
    <alternativeName>
        <fullName evidence="8">Histidyl-tRNA synthetase</fullName>
        <shortName evidence="8">HisRS</shortName>
    </alternativeName>
</protein>
<evidence type="ECO:0000256" key="5">
    <source>
        <dbReference type="ARBA" id="ARBA00022917"/>
    </source>
</evidence>
<dbReference type="Pfam" id="PF03129">
    <property type="entry name" value="HGTP_anticodon"/>
    <property type="match status" value="1"/>
</dbReference>
<dbReference type="PANTHER" id="PTHR43707:SF1">
    <property type="entry name" value="HISTIDINE--TRNA LIGASE, MITOCHONDRIAL-RELATED"/>
    <property type="match status" value="1"/>
</dbReference>
<comment type="subcellular location">
    <subcellularLocation>
        <location evidence="8">Cytoplasm</location>
    </subcellularLocation>
</comment>
<keyword evidence="5 8" id="KW-0648">Protein biosynthesis</keyword>
<evidence type="ECO:0000259" key="11">
    <source>
        <dbReference type="PROSITE" id="PS50862"/>
    </source>
</evidence>
<comment type="subunit">
    <text evidence="8">Homodimer.</text>
</comment>
<dbReference type="InterPro" id="IPR041715">
    <property type="entry name" value="HisRS-like_core"/>
</dbReference>
<dbReference type="Proteomes" id="UP000228812">
    <property type="component" value="Unassembled WGS sequence"/>
</dbReference>
<dbReference type="InterPro" id="IPR006195">
    <property type="entry name" value="aa-tRNA-synth_II"/>
</dbReference>
<name>A0A2G9ZAN5_9BACT</name>
<dbReference type="EC" id="6.1.1.21" evidence="8"/>
<evidence type="ECO:0000256" key="8">
    <source>
        <dbReference type="HAMAP-Rule" id="MF_00127"/>
    </source>
</evidence>
<dbReference type="Pfam" id="PF13393">
    <property type="entry name" value="tRNA-synt_His"/>
    <property type="match status" value="1"/>
</dbReference>
<feature type="binding site" evidence="9">
    <location>
        <position position="275"/>
    </location>
    <ligand>
        <name>L-histidine</name>
        <dbReference type="ChEBI" id="CHEBI:57595"/>
    </ligand>
</feature>
<reference evidence="12 13" key="1">
    <citation type="submission" date="2017-09" db="EMBL/GenBank/DDBJ databases">
        <title>Depth-based differentiation of microbial function through sediment-hosted aquifers and enrichment of novel symbionts in the deep terrestrial subsurface.</title>
        <authorList>
            <person name="Probst A.J."/>
            <person name="Ladd B."/>
            <person name="Jarett J.K."/>
            <person name="Geller-Mcgrath D.E."/>
            <person name="Sieber C.M."/>
            <person name="Emerson J.B."/>
            <person name="Anantharaman K."/>
            <person name="Thomas B.C."/>
            <person name="Malmstrom R."/>
            <person name="Stieglmeier M."/>
            <person name="Klingl A."/>
            <person name="Woyke T."/>
            <person name="Ryan C.M."/>
            <person name="Banfield J.F."/>
        </authorList>
    </citation>
    <scope>NUCLEOTIDE SEQUENCE [LARGE SCALE GENOMIC DNA]</scope>
    <source>
        <strain evidence="12">CG23_combo_of_CG06-09_8_20_14_all_54_14</strain>
    </source>
</reference>
<feature type="compositionally biased region" description="Basic and acidic residues" evidence="10">
    <location>
        <begin position="8"/>
        <end position="17"/>
    </location>
</feature>
<dbReference type="InterPro" id="IPR004516">
    <property type="entry name" value="HisRS/HisZ"/>
</dbReference>
<dbReference type="InterPro" id="IPR004154">
    <property type="entry name" value="Anticodon-bd"/>
</dbReference>
<keyword evidence="4 8" id="KW-0067">ATP-binding</keyword>
<dbReference type="AlphaFoldDB" id="A0A2G9ZAN5"/>
<evidence type="ECO:0000313" key="12">
    <source>
        <dbReference type="EMBL" id="PIP30161.1"/>
    </source>
</evidence>
<comment type="similarity">
    <text evidence="1 8">Belongs to the class-II aminoacyl-tRNA synthetase family.</text>
</comment>
<dbReference type="PIRSF" id="PIRSF001549">
    <property type="entry name" value="His-tRNA_synth"/>
    <property type="match status" value="1"/>
</dbReference>
<feature type="binding site" evidence="9">
    <location>
        <position position="148"/>
    </location>
    <ligand>
        <name>L-histidine</name>
        <dbReference type="ChEBI" id="CHEBI:57595"/>
    </ligand>
</feature>
<dbReference type="Gene3D" id="3.40.50.800">
    <property type="entry name" value="Anticodon-binding domain"/>
    <property type="match status" value="1"/>
</dbReference>
<evidence type="ECO:0000256" key="7">
    <source>
        <dbReference type="ARBA" id="ARBA00047639"/>
    </source>
</evidence>
<feature type="region of interest" description="Disordered" evidence="10">
    <location>
        <begin position="1"/>
        <end position="23"/>
    </location>
</feature>
<evidence type="ECO:0000256" key="4">
    <source>
        <dbReference type="ARBA" id="ARBA00022840"/>
    </source>
</evidence>
<evidence type="ECO:0000256" key="6">
    <source>
        <dbReference type="ARBA" id="ARBA00023146"/>
    </source>
</evidence>
<dbReference type="EMBL" id="PCRZ01000003">
    <property type="protein sequence ID" value="PIP30161.1"/>
    <property type="molecule type" value="Genomic_DNA"/>
</dbReference>
<proteinExistence type="inferred from homology"/>
<gene>
    <name evidence="8" type="primary">hisS</name>
    <name evidence="12" type="ORF">COX26_00185</name>
</gene>
<dbReference type="CDD" id="cd00859">
    <property type="entry name" value="HisRS_anticodon"/>
    <property type="match status" value="1"/>
</dbReference>
<feature type="binding site" evidence="9">
    <location>
        <begin position="99"/>
        <end position="101"/>
    </location>
    <ligand>
        <name>L-histidine</name>
        <dbReference type="ChEBI" id="CHEBI:57595"/>
    </ligand>
</feature>
<dbReference type="GO" id="GO:0006427">
    <property type="term" value="P:histidyl-tRNA aminoacylation"/>
    <property type="evidence" value="ECO:0007669"/>
    <property type="project" value="UniProtKB-UniRule"/>
</dbReference>
<comment type="catalytic activity">
    <reaction evidence="7 8">
        <text>tRNA(His) + L-histidine + ATP = L-histidyl-tRNA(His) + AMP + diphosphate + H(+)</text>
        <dbReference type="Rhea" id="RHEA:17313"/>
        <dbReference type="Rhea" id="RHEA-COMP:9665"/>
        <dbReference type="Rhea" id="RHEA-COMP:9689"/>
        <dbReference type="ChEBI" id="CHEBI:15378"/>
        <dbReference type="ChEBI" id="CHEBI:30616"/>
        <dbReference type="ChEBI" id="CHEBI:33019"/>
        <dbReference type="ChEBI" id="CHEBI:57595"/>
        <dbReference type="ChEBI" id="CHEBI:78442"/>
        <dbReference type="ChEBI" id="CHEBI:78527"/>
        <dbReference type="ChEBI" id="CHEBI:456215"/>
        <dbReference type="EC" id="6.1.1.21"/>
    </reaction>
</comment>